<keyword evidence="1" id="KW-0472">Membrane</keyword>
<keyword evidence="1" id="KW-0812">Transmembrane</keyword>
<proteinExistence type="evidence at transcript level"/>
<protein>
    <recommendedName>
        <fullName evidence="3">Transmembrane protein</fullName>
    </recommendedName>
</protein>
<evidence type="ECO:0000256" key="1">
    <source>
        <dbReference type="SAM" id="Phobius"/>
    </source>
</evidence>
<evidence type="ECO:0000313" key="2">
    <source>
        <dbReference type="EMBL" id="AFK43914.1"/>
    </source>
</evidence>
<sequence length="63" mass="7031">MISCSWLSDADSHGRYMHFTALVSSFLCAVPVSTFRLFNSKLNFVLAKVERSPSLSITLEAFT</sequence>
<evidence type="ECO:0008006" key="3">
    <source>
        <dbReference type="Google" id="ProtNLM"/>
    </source>
</evidence>
<reference evidence="2" key="1">
    <citation type="submission" date="2012-05" db="EMBL/GenBank/DDBJ databases">
        <authorList>
            <person name="Krishnakumar V."/>
            <person name="Cheung F."/>
            <person name="Xiao Y."/>
            <person name="Chan A."/>
            <person name="Moskal W.A."/>
            <person name="Town C.D."/>
        </authorList>
    </citation>
    <scope>NUCLEOTIDE SEQUENCE</scope>
</reference>
<dbReference type="AlphaFoldDB" id="I3SUH2"/>
<name>I3SUH2_MEDTR</name>
<dbReference type="EMBL" id="BT144120">
    <property type="protein sequence ID" value="AFK43914.1"/>
    <property type="molecule type" value="mRNA"/>
</dbReference>
<keyword evidence="1" id="KW-1133">Transmembrane helix</keyword>
<organism evidence="2">
    <name type="scientific">Medicago truncatula</name>
    <name type="common">Barrel medic</name>
    <name type="synonym">Medicago tribuloides</name>
    <dbReference type="NCBI Taxonomy" id="3880"/>
    <lineage>
        <taxon>Eukaryota</taxon>
        <taxon>Viridiplantae</taxon>
        <taxon>Streptophyta</taxon>
        <taxon>Embryophyta</taxon>
        <taxon>Tracheophyta</taxon>
        <taxon>Spermatophyta</taxon>
        <taxon>Magnoliopsida</taxon>
        <taxon>eudicotyledons</taxon>
        <taxon>Gunneridae</taxon>
        <taxon>Pentapetalae</taxon>
        <taxon>rosids</taxon>
        <taxon>fabids</taxon>
        <taxon>Fabales</taxon>
        <taxon>Fabaceae</taxon>
        <taxon>Papilionoideae</taxon>
        <taxon>50 kb inversion clade</taxon>
        <taxon>NPAAA clade</taxon>
        <taxon>Hologalegina</taxon>
        <taxon>IRL clade</taxon>
        <taxon>Trifolieae</taxon>
        <taxon>Medicago</taxon>
    </lineage>
</organism>
<accession>I3SUH2</accession>
<feature type="transmembrane region" description="Helical" evidence="1">
    <location>
        <begin position="16"/>
        <end position="38"/>
    </location>
</feature>